<proteinExistence type="predicted"/>
<dbReference type="RefSeq" id="WP_169589410.1">
    <property type="nucleotide sequence ID" value="NZ_VCQU01000006.1"/>
</dbReference>
<gene>
    <name evidence="9" type="ORF">FGL95_18110</name>
</gene>
<sequence length="936" mass="98399">MVANGPNVVEPSQTSASKWAPTGWPLRWKVAAIMVLPVVLAMTFGAVRINGELSDASKLSIAANNVGIVAPAVAFVDAANELAYAGATGNSIGDASSKYDAAAANFAALVKSGDFDATVAGRLSAAEATAATLRSAIGSGDKAPTKLAEQAESISSSVSEAITATMRTVNDDKVRAIADSLVTALAAQRALETQRVLITSPDFSDDVALRVRVASAAGREAAAVDLLSQQVTSTTIDATSLRSAVDLRRDAYGRPGAEGITTSAFTSAAKASDEEYSQLTGELSTSLSDTVTARSNDLRSAALRDTAIVLGAVLLALALALSVGRSLVRSISRLRHGALQVARLRLPEEIERLRSGEGVPEIEPIPVHTTEEIGQLARAVDDIHFQALRLAGEHGQRLRIGDMFETLSRRSRSLVEEQLALIETLERDEDDPERLDRLFRLDHLTTRMRRNGDNLLVLADTTERRGRLDPVPVADVLRAGMSEVEDYRRVDIGPAVDGSLTGAAAADIGHLIAELIDNALRFSPPDTAVAVTTARAVDAGILIEVADRGLGMSNDELRAANERLALGGEVTPETARRMGLFVVGRLARRHNITVRLRTTAALAGQPGVTASVHIPGVLIAPAAGFGGNDRVQERPSRLSAFADQNDSTAPAQSLAPTASAAPAAPAPLGTPKRNDDFATINGNTNGRSLPGLPRRSPGASGVRDETKLGTNGNAFEPTPIRENGNRTAPSNTSAFFSARNGADATESAEPTNGWPKANFPQPRSPGQPEPAAPPQKAAAPPPPEPPVRPEPVRPAPPARQAPQPPRQPSVLAPVQNDESDALPIFARLTSEWLMDPSTSGPSNKPWVSAADVGWNAAQQASESKVERHTESGLPVRERGARLVPGVALPTTATNGNGSKHRDPAAVRANLSRQLAGVRNGRARTEEGRHSSHEGDR</sequence>
<evidence type="ECO:0000256" key="3">
    <source>
        <dbReference type="ARBA" id="ARBA00022553"/>
    </source>
</evidence>
<dbReference type="InterPro" id="IPR050428">
    <property type="entry name" value="TCS_sensor_his_kinase"/>
</dbReference>
<evidence type="ECO:0000259" key="8">
    <source>
        <dbReference type="SMART" id="SM00387"/>
    </source>
</evidence>
<dbReference type="Proteomes" id="UP000535543">
    <property type="component" value="Unassembled WGS sequence"/>
</dbReference>
<evidence type="ECO:0000256" key="6">
    <source>
        <dbReference type="SAM" id="MobiDB-lite"/>
    </source>
</evidence>
<feature type="domain" description="Histidine kinase/HSP90-like ATPase" evidence="8">
    <location>
        <begin position="503"/>
        <end position="618"/>
    </location>
</feature>
<organism evidence="9 10">
    <name type="scientific">Antrihabitans stalactiti</name>
    <dbReference type="NCBI Taxonomy" id="2584121"/>
    <lineage>
        <taxon>Bacteria</taxon>
        <taxon>Bacillati</taxon>
        <taxon>Actinomycetota</taxon>
        <taxon>Actinomycetes</taxon>
        <taxon>Mycobacteriales</taxon>
        <taxon>Nocardiaceae</taxon>
        <taxon>Antrihabitans</taxon>
    </lineage>
</organism>
<keyword evidence="10" id="KW-1185">Reference proteome</keyword>
<feature type="compositionally biased region" description="Polar residues" evidence="6">
    <location>
        <begin position="725"/>
        <end position="735"/>
    </location>
</feature>
<keyword evidence="7" id="KW-0812">Transmembrane</keyword>
<evidence type="ECO:0000256" key="7">
    <source>
        <dbReference type="SAM" id="Phobius"/>
    </source>
</evidence>
<dbReference type="GO" id="GO:0004673">
    <property type="term" value="F:protein histidine kinase activity"/>
    <property type="evidence" value="ECO:0007669"/>
    <property type="project" value="UniProtKB-EC"/>
</dbReference>
<name>A0A848KGQ7_9NOCA</name>
<dbReference type="PANTHER" id="PTHR45436">
    <property type="entry name" value="SENSOR HISTIDINE KINASE YKOH"/>
    <property type="match status" value="1"/>
</dbReference>
<feature type="compositionally biased region" description="Basic and acidic residues" evidence="6">
    <location>
        <begin position="922"/>
        <end position="936"/>
    </location>
</feature>
<dbReference type="EMBL" id="VCQU01000006">
    <property type="protein sequence ID" value="NMN96956.1"/>
    <property type="molecule type" value="Genomic_DNA"/>
</dbReference>
<dbReference type="SMART" id="SM00387">
    <property type="entry name" value="HATPase_c"/>
    <property type="match status" value="1"/>
</dbReference>
<feature type="compositionally biased region" description="Low complexity" evidence="6">
    <location>
        <begin position="647"/>
        <end position="671"/>
    </location>
</feature>
<reference evidence="9 10" key="1">
    <citation type="submission" date="2019-05" db="EMBL/GenBank/DDBJ databases">
        <authorList>
            <person name="Lee S.D."/>
        </authorList>
    </citation>
    <scope>NUCLEOTIDE SEQUENCE [LARGE SCALE GENOMIC DNA]</scope>
    <source>
        <strain evidence="9 10">YC2-7</strain>
    </source>
</reference>
<feature type="transmembrane region" description="Helical" evidence="7">
    <location>
        <begin position="307"/>
        <end position="328"/>
    </location>
</feature>
<evidence type="ECO:0000313" key="9">
    <source>
        <dbReference type="EMBL" id="NMN96956.1"/>
    </source>
</evidence>
<keyword evidence="5 9" id="KW-0418">Kinase</keyword>
<evidence type="ECO:0000313" key="10">
    <source>
        <dbReference type="Proteomes" id="UP000535543"/>
    </source>
</evidence>
<feature type="region of interest" description="Disordered" evidence="6">
    <location>
        <begin position="643"/>
        <end position="818"/>
    </location>
</feature>
<dbReference type="Gene3D" id="6.10.340.10">
    <property type="match status" value="1"/>
</dbReference>
<dbReference type="GO" id="GO:0005886">
    <property type="term" value="C:plasma membrane"/>
    <property type="evidence" value="ECO:0007669"/>
    <property type="project" value="TreeGrafter"/>
</dbReference>
<comment type="catalytic activity">
    <reaction evidence="1">
        <text>ATP + protein L-histidine = ADP + protein N-phospho-L-histidine.</text>
        <dbReference type="EC" id="2.7.13.3"/>
    </reaction>
</comment>
<evidence type="ECO:0000256" key="5">
    <source>
        <dbReference type="ARBA" id="ARBA00022777"/>
    </source>
</evidence>
<dbReference type="InterPro" id="IPR036890">
    <property type="entry name" value="HATPase_C_sf"/>
</dbReference>
<dbReference type="InterPro" id="IPR003594">
    <property type="entry name" value="HATPase_dom"/>
</dbReference>
<keyword evidence="7" id="KW-1133">Transmembrane helix</keyword>
<reference evidence="9 10" key="2">
    <citation type="submission" date="2020-06" db="EMBL/GenBank/DDBJ databases">
        <title>Antribacter stalactiti gen. nov., sp. nov., a new member of the family Nacardiaceae isolated from a cave.</title>
        <authorList>
            <person name="Kim I.S."/>
        </authorList>
    </citation>
    <scope>NUCLEOTIDE SEQUENCE [LARGE SCALE GENOMIC DNA]</scope>
    <source>
        <strain evidence="9 10">YC2-7</strain>
    </source>
</reference>
<dbReference type="AlphaFoldDB" id="A0A848KGQ7"/>
<evidence type="ECO:0000256" key="1">
    <source>
        <dbReference type="ARBA" id="ARBA00000085"/>
    </source>
</evidence>
<feature type="region of interest" description="Disordered" evidence="6">
    <location>
        <begin position="855"/>
        <end position="936"/>
    </location>
</feature>
<evidence type="ECO:0000256" key="2">
    <source>
        <dbReference type="ARBA" id="ARBA00012438"/>
    </source>
</evidence>
<feature type="transmembrane region" description="Helical" evidence="7">
    <location>
        <begin position="28"/>
        <end position="49"/>
    </location>
</feature>
<dbReference type="EC" id="2.7.13.3" evidence="2"/>
<dbReference type="SUPFAM" id="SSF55874">
    <property type="entry name" value="ATPase domain of HSP90 chaperone/DNA topoisomerase II/histidine kinase"/>
    <property type="match status" value="1"/>
</dbReference>
<accession>A0A848KGQ7</accession>
<feature type="compositionally biased region" description="Pro residues" evidence="6">
    <location>
        <begin position="762"/>
        <end position="807"/>
    </location>
</feature>
<evidence type="ECO:0000256" key="4">
    <source>
        <dbReference type="ARBA" id="ARBA00022679"/>
    </source>
</evidence>
<keyword evidence="3" id="KW-0597">Phosphoprotein</keyword>
<keyword evidence="7" id="KW-0472">Membrane</keyword>
<dbReference type="GO" id="GO:0000160">
    <property type="term" value="P:phosphorelay signal transduction system"/>
    <property type="evidence" value="ECO:0007669"/>
    <property type="project" value="TreeGrafter"/>
</dbReference>
<keyword evidence="4" id="KW-0808">Transferase</keyword>
<protein>
    <recommendedName>
        <fullName evidence="2">histidine kinase</fullName>
        <ecNumber evidence="2">2.7.13.3</ecNumber>
    </recommendedName>
</protein>
<dbReference type="Pfam" id="PF02518">
    <property type="entry name" value="HATPase_c"/>
    <property type="match status" value="1"/>
</dbReference>
<dbReference type="Gene3D" id="3.30.565.10">
    <property type="entry name" value="Histidine kinase-like ATPase, C-terminal domain"/>
    <property type="match status" value="1"/>
</dbReference>
<comment type="caution">
    <text evidence="9">The sequence shown here is derived from an EMBL/GenBank/DDBJ whole genome shotgun (WGS) entry which is preliminary data.</text>
</comment>
<dbReference type="PANTHER" id="PTHR45436:SF5">
    <property type="entry name" value="SENSOR HISTIDINE KINASE TRCS"/>
    <property type="match status" value="1"/>
</dbReference>
<feature type="compositionally biased region" description="Basic and acidic residues" evidence="6">
    <location>
        <begin position="863"/>
        <end position="880"/>
    </location>
</feature>